<accession>G4Q874</accession>
<feature type="binding site" evidence="10">
    <location>
        <begin position="11"/>
        <end position="16"/>
    </location>
    <ligand>
        <name>FAD</name>
        <dbReference type="ChEBI" id="CHEBI:57692"/>
    </ligand>
</feature>
<dbReference type="InterPro" id="IPR036188">
    <property type="entry name" value="FAD/NAD-bd_sf"/>
</dbReference>
<dbReference type="PANTHER" id="PTHR11806">
    <property type="entry name" value="GLUCOSE INHIBITED DIVISION PROTEIN A"/>
    <property type="match status" value="1"/>
</dbReference>
<keyword evidence="6 10" id="KW-0819">tRNA processing</keyword>
<dbReference type="NCBIfam" id="NF003739">
    <property type="entry name" value="PRK05335.1"/>
    <property type="match status" value="1"/>
</dbReference>
<dbReference type="Proteomes" id="UP000007093">
    <property type="component" value="Chromosome"/>
</dbReference>
<keyword evidence="13" id="KW-1185">Reference proteome</keyword>
<dbReference type="SUPFAM" id="SSF51905">
    <property type="entry name" value="FAD/NAD(P)-binding domain"/>
    <property type="match status" value="1"/>
</dbReference>
<evidence type="ECO:0000256" key="9">
    <source>
        <dbReference type="ARBA" id="ARBA00023027"/>
    </source>
</evidence>
<dbReference type="AlphaFoldDB" id="G4Q874"/>
<dbReference type="EMBL" id="CP003058">
    <property type="protein sequence ID" value="AEQ22405.1"/>
    <property type="molecule type" value="Genomic_DNA"/>
</dbReference>
<dbReference type="PATRIC" id="fig|568816.4.peg.1136"/>
<evidence type="ECO:0000313" key="12">
    <source>
        <dbReference type="EMBL" id="AEQ22405.1"/>
    </source>
</evidence>
<protein>
    <recommendedName>
        <fullName evidence="10">Methylenetetrahydrofolate--tRNA-(uracil-5-)-methyltransferase TrmFO</fullName>
        <ecNumber evidence="10">2.1.1.74</ecNumber>
    </recommendedName>
    <alternativeName>
        <fullName evidence="10">Folate-dependent tRNA (uracil-5-)-methyltransferase</fullName>
    </alternativeName>
    <alternativeName>
        <fullName evidence="10">Folate-dependent tRNA(M-5-U54)-methyltransferase</fullName>
    </alternativeName>
</protein>
<comment type="catalytic activity">
    <reaction evidence="10">
        <text>uridine(54) in tRNA + (6R)-5,10-methylene-5,6,7,8-tetrahydrofolate + NADPH + H(+) = 5-methyluridine(54) in tRNA + (6S)-5,6,7,8-tetrahydrofolate + NADP(+)</text>
        <dbReference type="Rhea" id="RHEA:62372"/>
        <dbReference type="Rhea" id="RHEA-COMP:10167"/>
        <dbReference type="Rhea" id="RHEA-COMP:10193"/>
        <dbReference type="ChEBI" id="CHEBI:15378"/>
        <dbReference type="ChEBI" id="CHEBI:15636"/>
        <dbReference type="ChEBI" id="CHEBI:57453"/>
        <dbReference type="ChEBI" id="CHEBI:57783"/>
        <dbReference type="ChEBI" id="CHEBI:58349"/>
        <dbReference type="ChEBI" id="CHEBI:65315"/>
        <dbReference type="ChEBI" id="CHEBI:74447"/>
        <dbReference type="EC" id="2.1.1.74"/>
    </reaction>
</comment>
<evidence type="ECO:0000256" key="8">
    <source>
        <dbReference type="ARBA" id="ARBA00022857"/>
    </source>
</evidence>
<dbReference type="FunCoup" id="G4Q874">
    <property type="interactions" value="9"/>
</dbReference>
<dbReference type="GO" id="GO:0050660">
    <property type="term" value="F:flavin adenine dinucleotide binding"/>
    <property type="evidence" value="ECO:0007669"/>
    <property type="project" value="UniProtKB-UniRule"/>
</dbReference>
<dbReference type="InterPro" id="IPR040131">
    <property type="entry name" value="MnmG_N"/>
</dbReference>
<keyword evidence="5 10" id="KW-0808">Transferase</keyword>
<keyword evidence="9 10" id="KW-0520">NAD</keyword>
<dbReference type="eggNOG" id="COG1206">
    <property type="taxonomic scope" value="Bacteria"/>
</dbReference>
<dbReference type="KEGG" id="ain:Acin_1179"/>
<evidence type="ECO:0000256" key="7">
    <source>
        <dbReference type="ARBA" id="ARBA00022827"/>
    </source>
</evidence>
<comment type="function">
    <text evidence="10">Catalyzes the folate-dependent formation of 5-methyl-uridine at position 54 (M-5-U54) in all tRNAs.</text>
</comment>
<evidence type="ECO:0000256" key="4">
    <source>
        <dbReference type="ARBA" id="ARBA00022630"/>
    </source>
</evidence>
<evidence type="ECO:0000256" key="2">
    <source>
        <dbReference type="ARBA" id="ARBA00022490"/>
    </source>
</evidence>
<organism evidence="12 13">
    <name type="scientific">Acidaminococcus intestini (strain RyC-MR95)</name>
    <dbReference type="NCBI Taxonomy" id="568816"/>
    <lineage>
        <taxon>Bacteria</taxon>
        <taxon>Bacillati</taxon>
        <taxon>Bacillota</taxon>
        <taxon>Negativicutes</taxon>
        <taxon>Acidaminococcales</taxon>
        <taxon>Acidaminococcaceae</taxon>
        <taxon>Acidaminococcus</taxon>
    </lineage>
</organism>
<comment type="catalytic activity">
    <reaction evidence="10">
        <text>uridine(54) in tRNA + (6R)-5,10-methylene-5,6,7,8-tetrahydrofolate + NADH + H(+) = 5-methyluridine(54) in tRNA + (6S)-5,6,7,8-tetrahydrofolate + NAD(+)</text>
        <dbReference type="Rhea" id="RHEA:16873"/>
        <dbReference type="Rhea" id="RHEA-COMP:10167"/>
        <dbReference type="Rhea" id="RHEA-COMP:10193"/>
        <dbReference type="ChEBI" id="CHEBI:15378"/>
        <dbReference type="ChEBI" id="CHEBI:15636"/>
        <dbReference type="ChEBI" id="CHEBI:57453"/>
        <dbReference type="ChEBI" id="CHEBI:57540"/>
        <dbReference type="ChEBI" id="CHEBI:57945"/>
        <dbReference type="ChEBI" id="CHEBI:65315"/>
        <dbReference type="ChEBI" id="CHEBI:74447"/>
        <dbReference type="EC" id="2.1.1.74"/>
    </reaction>
</comment>
<dbReference type="PANTHER" id="PTHR11806:SF2">
    <property type="entry name" value="METHYLENETETRAHYDROFOLATE--TRNA-(URACIL-5-)-METHYLTRANSFERASE TRMFO"/>
    <property type="match status" value="1"/>
</dbReference>
<comment type="subcellular location">
    <subcellularLocation>
        <location evidence="10">Cytoplasm</location>
    </subcellularLocation>
</comment>
<evidence type="ECO:0000259" key="11">
    <source>
        <dbReference type="Pfam" id="PF01134"/>
    </source>
</evidence>
<dbReference type="NCBIfam" id="TIGR00137">
    <property type="entry name" value="gid_trmFO"/>
    <property type="match status" value="1"/>
</dbReference>
<evidence type="ECO:0000313" key="13">
    <source>
        <dbReference type="Proteomes" id="UP000007093"/>
    </source>
</evidence>
<dbReference type="GO" id="GO:0002098">
    <property type="term" value="P:tRNA wobble uridine modification"/>
    <property type="evidence" value="ECO:0007669"/>
    <property type="project" value="TreeGrafter"/>
</dbReference>
<dbReference type="STRING" id="568816.Acin_1179"/>
<dbReference type="InterPro" id="IPR004417">
    <property type="entry name" value="TrmFO"/>
</dbReference>
<dbReference type="InParanoid" id="G4Q874"/>
<dbReference type="GO" id="GO:0030488">
    <property type="term" value="P:tRNA methylation"/>
    <property type="evidence" value="ECO:0007669"/>
    <property type="project" value="TreeGrafter"/>
</dbReference>
<evidence type="ECO:0000256" key="10">
    <source>
        <dbReference type="HAMAP-Rule" id="MF_01037"/>
    </source>
</evidence>
<keyword evidence="7 10" id="KW-0274">FAD</keyword>
<proteinExistence type="inferred from homology"/>
<comment type="similarity">
    <text evidence="10">Belongs to the MnmG family. TrmFO subfamily.</text>
</comment>
<evidence type="ECO:0000256" key="6">
    <source>
        <dbReference type="ARBA" id="ARBA00022694"/>
    </source>
</evidence>
<reference evidence="12 13" key="1">
    <citation type="journal article" date="2011" name="J. Bacteriol.">
        <title>Complete genome sequence of Acidaminococcus intestini RYC-MR95, a Gram-negative bacterium from the phylum Firmicutes.</title>
        <authorList>
            <person name="D'Auria G."/>
            <person name="Galan J.C."/>
            <person name="Rodriguez-Alcayna M."/>
            <person name="Moya A."/>
            <person name="Baquero F."/>
            <person name="Latorre A."/>
        </authorList>
    </citation>
    <scope>NUCLEOTIDE SEQUENCE [LARGE SCALE GENOMIC DNA]</scope>
    <source>
        <strain evidence="12 13">RyC-MR95</strain>
    </source>
</reference>
<dbReference type="Pfam" id="PF01134">
    <property type="entry name" value="GIDA"/>
    <property type="match status" value="1"/>
</dbReference>
<name>G4Q874_ACIIR</name>
<evidence type="ECO:0000256" key="5">
    <source>
        <dbReference type="ARBA" id="ARBA00022679"/>
    </source>
</evidence>
<sequence length="442" mass="49321">MKETMTVHVIGAGLAGSEATWQLVSRKIPVKLHEMRPKKSDPAHHTAYYSELVCSNSLRADNIENAVGLLKEEMRRLDSLIMAQADAHRVPAGGALAVDRMGFAQGVTEAIRNHPLVTVIEEETIDLSFPEEDYVIVATGPLTSEPLSGAIQNLVSQDYFHFFDAAAPIVTLESINEEIAYKASRYGKGEAAYYNCPLNKEEYLRFWEALRTAEVADVKDFEHGMVFEGCMPIEEMAVRGEDTMRFGPLKPVGLPDPRTGEDPYAVVQLRQDNGAGSLFNMVGFQTHLRWPEQKRVFRMIPGLEEAEFIRYGVMHKNSYLNSPLLLDADYSLRSHPHLYFAGQMTGVEGYVESAASGLAAGIYLSRTLSGKAKLLFPRETAIGALSHYISNPEVKHFQPMNINFGLIAPWDGPRIRGKKEKNHAIAMRALDILENYKNLLHN</sequence>
<keyword evidence="3 10" id="KW-0489">Methyltransferase</keyword>
<keyword evidence="8 10" id="KW-0521">NADP</keyword>
<dbReference type="Gene3D" id="3.50.50.60">
    <property type="entry name" value="FAD/NAD(P)-binding domain"/>
    <property type="match status" value="2"/>
</dbReference>
<evidence type="ECO:0000256" key="3">
    <source>
        <dbReference type="ARBA" id="ARBA00022603"/>
    </source>
</evidence>
<dbReference type="HAMAP" id="MF_01037">
    <property type="entry name" value="TrmFO"/>
    <property type="match status" value="1"/>
</dbReference>
<dbReference type="PROSITE" id="PS01281">
    <property type="entry name" value="GIDA_2"/>
    <property type="match status" value="1"/>
</dbReference>
<dbReference type="InterPro" id="IPR002218">
    <property type="entry name" value="MnmG-rel"/>
</dbReference>
<dbReference type="GO" id="GO:0005829">
    <property type="term" value="C:cytosol"/>
    <property type="evidence" value="ECO:0007669"/>
    <property type="project" value="TreeGrafter"/>
</dbReference>
<gene>
    <name evidence="10" type="primary">trmFO</name>
    <name evidence="12" type="ordered locus">Acin_1179</name>
</gene>
<feature type="domain" description="MnmG N-terminal" evidence="11">
    <location>
        <begin position="7"/>
        <end position="371"/>
    </location>
</feature>
<dbReference type="GO" id="GO:0047151">
    <property type="term" value="F:tRNA (uracil(54)-C5)-methyltransferase activity, 5,10-methylenetetrahydrofolate-dependent"/>
    <property type="evidence" value="ECO:0007669"/>
    <property type="project" value="UniProtKB-UniRule"/>
</dbReference>
<evidence type="ECO:0000256" key="1">
    <source>
        <dbReference type="ARBA" id="ARBA00001974"/>
    </source>
</evidence>
<dbReference type="HOGENOM" id="CLU_033057_1_0_9"/>
<keyword evidence="4 10" id="KW-0285">Flavoprotein</keyword>
<comment type="cofactor">
    <cofactor evidence="1 10">
        <name>FAD</name>
        <dbReference type="ChEBI" id="CHEBI:57692"/>
    </cofactor>
</comment>
<keyword evidence="2 10" id="KW-0963">Cytoplasm</keyword>
<dbReference type="InterPro" id="IPR020595">
    <property type="entry name" value="MnmG-rel_CS"/>
</dbReference>
<dbReference type="EC" id="2.1.1.74" evidence="10"/>